<evidence type="ECO:0000313" key="1">
    <source>
        <dbReference type="EMBL" id="CAH3025754.1"/>
    </source>
</evidence>
<sequence length="1379" mass="155115">MILLVCVLIVIVFGSDISSMAKQDEDTVSLDWEKCILCQETTKEQLQCPGNSRRSDIEYGTGYNSLAERIHKFKELGFMPISLDIEKLDEGVGIPATLMKRKAKWHKTCRNKFSDMKLKRAQKRKIQEDLPSSQVKSKFTRQSSGAASSMTKEVSCFFCSGATGTLHQASTFNVDARVRECAHQLQDEVLIAKLSAGDLISQEAVYHTKCLVLLYNKAERLNQNPTSSDEKVIQGMALAQLVAYLEETRAESADSIPVFTLAELTAMYTRFLKHYGSDLSGRVHSTDLKERILANVPGLQAHKKGRDIVMAFSEDVGKALELTRFRDFDDEAIILLKASKIIRRDIIATKTQFSGTFDKDSQQESIPQSLKTLIGLILEATDIKTPSSRVSDAQPTLSISQLMLFNTSIRRRCSEATGSAYYHSRDREPPLPIYLGLMTHAETRKRTLVDKLYSLGLSISYDRVLELSTDLGNSVCSRFESEGVVCPPKLNKGVFTTAAMDNIDHNPSSTTAQGAFHGTGISLFQHPSDGAPGEARDVVSIDNQPSKRKRLSQLPDSYTLVKPVILPKNEPVVPPLQVSFVSNYLEMTQAFSMEYKWLEHVRDEVNKDITEEIKKVSWAAYHENQVQPPGQLDTTSLLPLFQEEAASPAMICHSMDVVIKAVNYLNPGQTPVFACDQPIYAMAKKIQWNWPSTYGESSIVMMFGGLHTELAALKALGTWIEGSGWTSALVQAGITTPGTADSFLKASHVSRTRHAHQITACALYTLMDKAYKHYCNCISEEEEPKTFMEWRKQAELASPQFHYWSLTLRFELTTLIFVRSLREGNFELYKESCKRLAPWFFALDRTNYARWLPVHIRDMESLDTKLPNLAAQFRKGHFVVNKTNRSFSALPIDHAHEQNNKIVKGDGGAIGLTESPTQLMRWMVSGPEMSRIINEFEVSQELLKSTSDDRKHRHHEETRGVQSTFQSEVQSLSNVISEMGNPFLDQSGDLLILDTRDIMDATVVKSVRTVEELGQKQFQEFCTTRLDERKISLFDVIKRNKIQLFSSPPAPKETTKDKMKIASLKSNCSLFSRLYISCQVREGDLDSFFTHENQSYPPSLSQYGTLRSGNKSDLLFCLERLCPAKAEKPSVDVLLLDGAAIVNMLKPTGACKTFAEYSQFVFIPYVTRELESVKRVDVVWDRYLSNSLKDCTRRKRGNGSRRRVQPDTKIPGNWAAFLRVDENKVELFHFLAEQLITISNVHGQVVTTKDESVLFNDERNDITNLAPCGHEEADTRLLLHVADAANQGFTKVMVRTVDTDVVVISVAAFHQIQLSELWVAFGTGKHFRYLPVHDICQHIGPIKSQALLAFHAFTGCDQTSFFAHRGKKTAWKLGMLSVK</sequence>
<proteinExistence type="predicted"/>
<protein>
    <submittedName>
        <fullName evidence="1">Uncharacterized protein</fullName>
    </submittedName>
</protein>
<accession>A0ABN8M823</accession>
<name>A0ABN8M823_9CNID</name>
<organism evidence="1 2">
    <name type="scientific">Porites evermanni</name>
    <dbReference type="NCBI Taxonomy" id="104178"/>
    <lineage>
        <taxon>Eukaryota</taxon>
        <taxon>Metazoa</taxon>
        <taxon>Cnidaria</taxon>
        <taxon>Anthozoa</taxon>
        <taxon>Hexacorallia</taxon>
        <taxon>Scleractinia</taxon>
        <taxon>Fungiina</taxon>
        <taxon>Poritidae</taxon>
        <taxon>Porites</taxon>
    </lineage>
</organism>
<reference evidence="1 2" key="1">
    <citation type="submission" date="2022-05" db="EMBL/GenBank/DDBJ databases">
        <authorList>
            <consortium name="Genoscope - CEA"/>
            <person name="William W."/>
        </authorList>
    </citation>
    <scope>NUCLEOTIDE SEQUENCE [LARGE SCALE GENOMIC DNA]</scope>
</reference>
<gene>
    <name evidence="1" type="ORF">PEVE_00027109</name>
</gene>
<comment type="caution">
    <text evidence="1">The sequence shown here is derived from an EMBL/GenBank/DDBJ whole genome shotgun (WGS) entry which is preliminary data.</text>
</comment>
<keyword evidence="2" id="KW-1185">Reference proteome</keyword>
<dbReference type="PANTHER" id="PTHR47018">
    <property type="entry name" value="CXC DOMAIN-CONTAINING PROTEIN-RELATED"/>
    <property type="match status" value="1"/>
</dbReference>
<dbReference type="EMBL" id="CALNXI010000370">
    <property type="protein sequence ID" value="CAH3025754.1"/>
    <property type="molecule type" value="Genomic_DNA"/>
</dbReference>
<evidence type="ECO:0000313" key="2">
    <source>
        <dbReference type="Proteomes" id="UP001159427"/>
    </source>
</evidence>
<dbReference type="PANTHER" id="PTHR47018:SF1">
    <property type="entry name" value="TESMIN_TSO1-LIKE CXC DOMAIN-CONTAINING PROTEIN"/>
    <property type="match status" value="1"/>
</dbReference>
<dbReference type="Proteomes" id="UP001159427">
    <property type="component" value="Unassembled WGS sequence"/>
</dbReference>